<evidence type="ECO:0000256" key="1">
    <source>
        <dbReference type="ARBA" id="ARBA00006525"/>
    </source>
</evidence>
<dbReference type="OrthoDB" id="9785707at2"/>
<dbReference type="NCBIfam" id="TIGR00732">
    <property type="entry name" value="dprA"/>
    <property type="match status" value="1"/>
</dbReference>
<evidence type="ECO:0000259" key="5">
    <source>
        <dbReference type="Pfam" id="PF12826"/>
    </source>
</evidence>
<reference evidence="7 8" key="1">
    <citation type="journal article" date="2016" name="Int. J. Syst. Evol. Microbiol.">
        <title>Panacibacter ginsenosidivorans gen. nov., sp. nov., with ginsenoside converting activity isolated from soil of a ginseng field.</title>
        <authorList>
            <person name="Siddiqi M.Z."/>
            <person name="Muhammad Shafi S."/>
            <person name="Choi K.D."/>
            <person name="Im W.T."/>
        </authorList>
    </citation>
    <scope>NUCLEOTIDE SEQUENCE [LARGE SCALE GENOMIC DNA]</scope>
    <source>
        <strain evidence="7 8">Gsoil1550</strain>
    </source>
</reference>
<name>A0A5B8V6M9_9BACT</name>
<feature type="domain" description="Smf/DprA SLOG" evidence="4">
    <location>
        <begin position="81"/>
        <end position="289"/>
    </location>
</feature>
<evidence type="ECO:0000313" key="8">
    <source>
        <dbReference type="Proteomes" id="UP000321533"/>
    </source>
</evidence>
<evidence type="ECO:0000256" key="2">
    <source>
        <dbReference type="ARBA" id="ARBA00022763"/>
    </source>
</evidence>
<evidence type="ECO:0000259" key="6">
    <source>
        <dbReference type="Pfam" id="PF17782"/>
    </source>
</evidence>
<dbReference type="Gene3D" id="3.40.50.450">
    <property type="match status" value="1"/>
</dbReference>
<evidence type="ECO:0000259" key="4">
    <source>
        <dbReference type="Pfam" id="PF02481"/>
    </source>
</evidence>
<dbReference type="InterPro" id="IPR057666">
    <property type="entry name" value="DrpA_SLOG"/>
</dbReference>
<dbReference type="Gene3D" id="1.10.10.10">
    <property type="entry name" value="Winged helix-like DNA-binding domain superfamily/Winged helix DNA-binding domain"/>
    <property type="match status" value="1"/>
</dbReference>
<dbReference type="SUPFAM" id="SSF102405">
    <property type="entry name" value="MCP/YpsA-like"/>
    <property type="match status" value="1"/>
</dbReference>
<gene>
    <name evidence="7" type="primary">dprA</name>
    <name evidence="7" type="ORF">FRZ67_06380</name>
</gene>
<dbReference type="InterPro" id="IPR041663">
    <property type="entry name" value="DisA/LigA_HHH"/>
</dbReference>
<keyword evidence="3" id="KW-0234">DNA repair</keyword>
<keyword evidence="2" id="KW-0227">DNA damage</keyword>
<dbReference type="Pfam" id="PF12826">
    <property type="entry name" value="HHH_2"/>
    <property type="match status" value="1"/>
</dbReference>
<dbReference type="AlphaFoldDB" id="A0A5B8V6M9"/>
<dbReference type="InterPro" id="IPR003488">
    <property type="entry name" value="DprA"/>
</dbReference>
<comment type="similarity">
    <text evidence="1">Belongs to the DprA/Smf family.</text>
</comment>
<dbReference type="GO" id="GO:0009294">
    <property type="term" value="P:DNA-mediated transformation"/>
    <property type="evidence" value="ECO:0007669"/>
    <property type="project" value="InterPro"/>
</dbReference>
<dbReference type="Proteomes" id="UP000321533">
    <property type="component" value="Chromosome"/>
</dbReference>
<dbReference type="SUPFAM" id="SSF47781">
    <property type="entry name" value="RuvA domain 2-like"/>
    <property type="match status" value="1"/>
</dbReference>
<dbReference type="GO" id="GO:0006281">
    <property type="term" value="P:DNA repair"/>
    <property type="evidence" value="ECO:0007669"/>
    <property type="project" value="UniProtKB-KW"/>
</dbReference>
<dbReference type="PANTHER" id="PTHR43022:SF1">
    <property type="entry name" value="PROTEIN SMF"/>
    <property type="match status" value="1"/>
</dbReference>
<evidence type="ECO:0000313" key="7">
    <source>
        <dbReference type="EMBL" id="QEC66942.1"/>
    </source>
</evidence>
<dbReference type="InterPro" id="IPR036388">
    <property type="entry name" value="WH-like_DNA-bd_sf"/>
</dbReference>
<dbReference type="InterPro" id="IPR010994">
    <property type="entry name" value="RuvA_2-like"/>
</dbReference>
<feature type="domain" description="DprA winged helix" evidence="6">
    <location>
        <begin position="307"/>
        <end position="360"/>
    </location>
</feature>
<dbReference type="Pfam" id="PF02481">
    <property type="entry name" value="DNA_processg_A"/>
    <property type="match status" value="1"/>
</dbReference>
<dbReference type="PANTHER" id="PTHR43022">
    <property type="entry name" value="PROTEIN SMF"/>
    <property type="match status" value="1"/>
</dbReference>
<dbReference type="Pfam" id="PF17782">
    <property type="entry name" value="WHD_DprA"/>
    <property type="match status" value="1"/>
</dbReference>
<proteinExistence type="inferred from homology"/>
<dbReference type="KEGG" id="pgin:FRZ67_06380"/>
<dbReference type="InterPro" id="IPR041614">
    <property type="entry name" value="DprA_WH"/>
</dbReference>
<keyword evidence="8" id="KW-1185">Reference proteome</keyword>
<dbReference type="EMBL" id="CP042435">
    <property type="protein sequence ID" value="QEC66942.1"/>
    <property type="molecule type" value="Genomic_DNA"/>
</dbReference>
<accession>A0A5B8V6M9</accession>
<dbReference type="RefSeq" id="WP_147188742.1">
    <property type="nucleotide sequence ID" value="NZ_CP042435.1"/>
</dbReference>
<evidence type="ECO:0000256" key="3">
    <source>
        <dbReference type="ARBA" id="ARBA00023204"/>
    </source>
</evidence>
<protein>
    <submittedName>
        <fullName evidence="7">DNA-protecting protein DprA</fullName>
    </submittedName>
</protein>
<organism evidence="7 8">
    <name type="scientific">Panacibacter ginsenosidivorans</name>
    <dbReference type="NCBI Taxonomy" id="1813871"/>
    <lineage>
        <taxon>Bacteria</taxon>
        <taxon>Pseudomonadati</taxon>
        <taxon>Bacteroidota</taxon>
        <taxon>Chitinophagia</taxon>
        <taxon>Chitinophagales</taxon>
        <taxon>Chitinophagaceae</taxon>
        <taxon>Panacibacter</taxon>
    </lineage>
</organism>
<sequence length="365" mass="40313">MPNDLLYQIALTLVPNIGAVQAKILVDHFGDAESIFKASLKKLNAVENIGEVRSESIKAFDNFEKAQEEIDFIEKYKIQPIFITDTNYPQRLLKCYDAPALLYYRGNADLNHTKIISIIGTRNNTDYGKQVTEKLVADLADENVLVLSGLAFGIDAIAHKAALQNNLPTVGVLAHGLDTIYPSHHKGLAKEMLQQGGLLTEFIKQTKPDKHNFPKRNRIVAGMADATIVVETAIKGGSMITAELAHNYNRDVFALPGKTTDSKSAGCNYLIKQKHATLLTDAQQLIEMLGWQKKKAKAKAQKELFIDLSADERVIVDLLKERDSVHIDELFIKSGLSSSAIAASMLSLELQNVLISLPGKMYRLA</sequence>
<feature type="domain" description="DisA/LigA helix-hairpin-helix motif" evidence="5">
    <location>
        <begin position="14"/>
        <end position="67"/>
    </location>
</feature>